<accession>A0A9P1CIR6</accession>
<dbReference type="EMBL" id="CAMXCT010001640">
    <property type="protein sequence ID" value="CAI3991857.1"/>
    <property type="molecule type" value="Genomic_DNA"/>
</dbReference>
<evidence type="ECO:0000256" key="1">
    <source>
        <dbReference type="SAM" id="Coils"/>
    </source>
</evidence>
<keyword evidence="3" id="KW-0472">Membrane</keyword>
<dbReference type="SUPFAM" id="SSF103473">
    <property type="entry name" value="MFS general substrate transporter"/>
    <property type="match status" value="1"/>
</dbReference>
<feature type="region of interest" description="Disordered" evidence="2">
    <location>
        <begin position="1043"/>
        <end position="1127"/>
    </location>
</feature>
<feature type="transmembrane region" description="Helical" evidence="3">
    <location>
        <begin position="317"/>
        <end position="337"/>
    </location>
</feature>
<comment type="caution">
    <text evidence="4">The sequence shown here is derived from an EMBL/GenBank/DDBJ whole genome shotgun (WGS) entry which is preliminary data.</text>
</comment>
<feature type="transmembrane region" description="Helical" evidence="3">
    <location>
        <begin position="193"/>
        <end position="215"/>
    </location>
</feature>
<feature type="transmembrane region" description="Helical" evidence="3">
    <location>
        <begin position="382"/>
        <end position="401"/>
    </location>
</feature>
<feature type="transmembrane region" description="Helical" evidence="3">
    <location>
        <begin position="101"/>
        <end position="121"/>
    </location>
</feature>
<feature type="transmembrane region" description="Helical" evidence="3">
    <location>
        <begin position="413"/>
        <end position="434"/>
    </location>
</feature>
<evidence type="ECO:0000256" key="3">
    <source>
        <dbReference type="SAM" id="Phobius"/>
    </source>
</evidence>
<dbReference type="OrthoDB" id="419891at2759"/>
<dbReference type="CDD" id="cd06174">
    <property type="entry name" value="MFS"/>
    <property type="match status" value="1"/>
</dbReference>
<evidence type="ECO:0000313" key="5">
    <source>
        <dbReference type="EMBL" id="CAL4779169.1"/>
    </source>
</evidence>
<dbReference type="InterPro" id="IPR036259">
    <property type="entry name" value="MFS_trans_sf"/>
</dbReference>
<evidence type="ECO:0000313" key="6">
    <source>
        <dbReference type="Proteomes" id="UP001152797"/>
    </source>
</evidence>
<name>A0A9P1CIR6_9DINO</name>
<feature type="region of interest" description="Disordered" evidence="2">
    <location>
        <begin position="646"/>
        <end position="668"/>
    </location>
</feature>
<feature type="coiled-coil region" evidence="1">
    <location>
        <begin position="890"/>
        <end position="924"/>
    </location>
</feature>
<dbReference type="Gene3D" id="1.20.1250.20">
    <property type="entry name" value="MFS general substrate transporter like domains"/>
    <property type="match status" value="1"/>
</dbReference>
<feature type="compositionally biased region" description="Basic and acidic residues" evidence="2">
    <location>
        <begin position="1095"/>
        <end position="1127"/>
    </location>
</feature>
<reference evidence="4" key="1">
    <citation type="submission" date="2022-10" db="EMBL/GenBank/DDBJ databases">
        <authorList>
            <person name="Chen Y."/>
            <person name="Dougan E. K."/>
            <person name="Chan C."/>
            <person name="Rhodes N."/>
            <person name="Thang M."/>
        </authorList>
    </citation>
    <scope>NUCLEOTIDE SEQUENCE</scope>
</reference>
<gene>
    <name evidence="4" type="ORF">C1SCF055_LOCUS18726</name>
</gene>
<feature type="transmembrane region" description="Helical" evidence="3">
    <location>
        <begin position="78"/>
        <end position="95"/>
    </location>
</feature>
<sequence>MSFGDEIKTHWATWIVLFFAHGMKNLVNQVEIAFARSLVSCEEQLAEGIYTGSQWCGNRLEVINVGYSISQRGQAQESFAMLLSITMVAVLGSVFGRKVVLLIGLSGTTISVALFMLACAFPSWSRLLFVMGQGLQGLLPIDHLSGLIIFDISVKGGGMASYQVKGLLDTIGSLLWGPILGNVVQYLELVNYHTVWMIIFSINVVVLSIACFVMPEPMDMTQLKKEEDKKDKAIGPVGKVMNEVISYRDVYYNPLSWRFLLMVCIEPCWMHCMGMIPIELMAYHGWSQSRVTMMILIQPLFIVFMGLVPSLCLKVGYTTMMTVSLVYLYSVLIILNLSIAFSDLLPVMMLVAFTLVGGFMPLKEYVDSRFSTPDEMARFKSVQWIIGYVLGMAIGPVYASIFDAKGQTYFTRAAPNLLACVLMVTQILHVRYIMYPYMKKTLHIMDELESKLKQLFHAVKKEDAPLDKETWEASGLQKALGKTIEEAQGPFATVVGFREFCRKESGGTNAETKAFIEKLETLLASAAEKETKKAKLWKNRQPFCKACQVPGIEKQFSFVALDEENQALTDRLKEAEEAPAQAPVAPPPSTPVDNSIFLQMERGKEETILRLTNENRKLLEQVKRLSEGYKQMEEALMQTRKEMKRAQSQVQTKEPTVKLTGGSSAGSSVLDEEERIYRELQGESMGDLIMQKLQEKQAEHRVKIQQALQASLTEEIGRIESWGSDVKGVLLAVDGLEAQLKHQLKEPKSAKKAKAVDAKANDSRNLNTEQITAVSAQLLDEFDAMKSLLEVVDKEQLSLEQTVRAANDGAEPLAVTLDLDSGLASAESEAEWLREHNAAWVNRCQSLSLQPMLDVLMRTDSAFTNLLSKAPPGLMPTNVEDCLQETRAHMKELSEHLQDQMASIADLQEESAALGRTVRSLQAAQKSHRAELRQNVSESMKRMVASFDQPLDDMRTGLRQQSQALSKARSQVSKLLDDLAATTHRAALAQGPAKDLPSISSELQEFIMSEIRQVRSMGKKLVTNLEEGCKAVEKRMHQVIEAISGEAPKSQLHGRQAVQDAGEKESTEAKKKHKKKKGGHGAKGGNANGKDVEEDSKTEQRSQNEPSKGEAGLEDRQKSSEAEGPDKDDAQLRAEFQEAFESASTPAGSKSKKAERPEKVLAGTDLLQELESLRSGTEAIEARMAERLQARVNRADGDDPDSVRTRDFFDEHPLRFGAFLLLWLSESKTGGPPTRESFSQSCLGNLVQTRDHDNLRVGSYPVPPEAYIWWQNRSQVPGGEIKQTFSHFQQKIMWQWFWNAPTRWYWSLRRAVVRTSELLSLRKTSARDNLRVGSYPVPPEAYLWWQNRSQVPGGEIKQTFSHFQQKIMWQWFWNAPTRWYWRLSAWANPSERCVEGASSCTNRVSVT</sequence>
<dbReference type="EMBL" id="CAMXCT030001640">
    <property type="protein sequence ID" value="CAL4779169.1"/>
    <property type="molecule type" value="Genomic_DNA"/>
</dbReference>
<keyword evidence="1" id="KW-0175">Coiled coil</keyword>
<proteinExistence type="predicted"/>
<dbReference type="Proteomes" id="UP001152797">
    <property type="component" value="Unassembled WGS sequence"/>
</dbReference>
<evidence type="ECO:0000256" key="2">
    <source>
        <dbReference type="SAM" id="MobiDB-lite"/>
    </source>
</evidence>
<keyword evidence="3" id="KW-0812">Transmembrane</keyword>
<keyword evidence="3" id="KW-1133">Transmembrane helix</keyword>
<feature type="compositionally biased region" description="Basic residues" evidence="2">
    <location>
        <begin position="1070"/>
        <end position="1080"/>
    </location>
</feature>
<feature type="region of interest" description="Disordered" evidence="2">
    <location>
        <begin position="1140"/>
        <end position="1159"/>
    </location>
</feature>
<keyword evidence="6" id="KW-1185">Reference proteome</keyword>
<feature type="transmembrane region" description="Helical" evidence="3">
    <location>
        <begin position="291"/>
        <end position="311"/>
    </location>
</feature>
<dbReference type="EMBL" id="CAMXCT020001640">
    <property type="protein sequence ID" value="CAL1145232.1"/>
    <property type="molecule type" value="Genomic_DNA"/>
</dbReference>
<organism evidence="4">
    <name type="scientific">Cladocopium goreaui</name>
    <dbReference type="NCBI Taxonomy" id="2562237"/>
    <lineage>
        <taxon>Eukaryota</taxon>
        <taxon>Sar</taxon>
        <taxon>Alveolata</taxon>
        <taxon>Dinophyceae</taxon>
        <taxon>Suessiales</taxon>
        <taxon>Symbiodiniaceae</taxon>
        <taxon>Cladocopium</taxon>
    </lineage>
</organism>
<protein>
    <submittedName>
        <fullName evidence="5">Major facilitator superfamily (MFS) profile domain-containing protein</fullName>
    </submittedName>
</protein>
<evidence type="ECO:0000313" key="4">
    <source>
        <dbReference type="EMBL" id="CAI3991857.1"/>
    </source>
</evidence>
<reference evidence="5 6" key="2">
    <citation type="submission" date="2024-05" db="EMBL/GenBank/DDBJ databases">
        <authorList>
            <person name="Chen Y."/>
            <person name="Shah S."/>
            <person name="Dougan E. K."/>
            <person name="Thang M."/>
            <person name="Chan C."/>
        </authorList>
    </citation>
    <scope>NUCLEOTIDE SEQUENCE [LARGE SCALE GENOMIC DNA]</scope>
</reference>